<dbReference type="EMBL" id="QRGA01000021">
    <property type="protein sequence ID" value="RDU95245.1"/>
    <property type="molecule type" value="Genomic_DNA"/>
</dbReference>
<gene>
    <name evidence="1" type="ORF">DWV00_30130</name>
</gene>
<name>A0A3D8JR97_9BURK</name>
<sequence>MDAIQAVYTASHWLECLRIQQARADLSVAQKDTVIRIALDEIERVLAEAKAINPAPVRLGHVDKILLDKFGPDALKPPADADNEPNS</sequence>
<keyword evidence="2" id="KW-1185">Reference proteome</keyword>
<accession>A0A3D8JR97</accession>
<reference evidence="1 2" key="1">
    <citation type="submission" date="2018-08" db="EMBL/GenBank/DDBJ databases">
        <title>Paraburkholderia sp. DHOM06 isolated from forest soil.</title>
        <authorList>
            <person name="Gao Z.-H."/>
            <person name="Qiu L.-H."/>
        </authorList>
    </citation>
    <scope>NUCLEOTIDE SEQUENCE [LARGE SCALE GENOMIC DNA]</scope>
    <source>
        <strain evidence="1 2">DHOM06</strain>
    </source>
</reference>
<evidence type="ECO:0000313" key="1">
    <source>
        <dbReference type="EMBL" id="RDU95245.1"/>
    </source>
</evidence>
<dbReference type="OrthoDB" id="9927438at2"/>
<dbReference type="Proteomes" id="UP000256838">
    <property type="component" value="Unassembled WGS sequence"/>
</dbReference>
<proteinExistence type="predicted"/>
<dbReference type="RefSeq" id="WP_115537257.1">
    <property type="nucleotide sequence ID" value="NZ_QRGA01000021.1"/>
</dbReference>
<dbReference type="AlphaFoldDB" id="A0A3D8JR97"/>
<protein>
    <submittedName>
        <fullName evidence="1">Uncharacterized protein</fullName>
    </submittedName>
</protein>
<organism evidence="1 2">
    <name type="scientific">Trinickia dinghuensis</name>
    <dbReference type="NCBI Taxonomy" id="2291023"/>
    <lineage>
        <taxon>Bacteria</taxon>
        <taxon>Pseudomonadati</taxon>
        <taxon>Pseudomonadota</taxon>
        <taxon>Betaproteobacteria</taxon>
        <taxon>Burkholderiales</taxon>
        <taxon>Burkholderiaceae</taxon>
        <taxon>Trinickia</taxon>
    </lineage>
</organism>
<evidence type="ECO:0000313" key="2">
    <source>
        <dbReference type="Proteomes" id="UP000256838"/>
    </source>
</evidence>
<comment type="caution">
    <text evidence="1">The sequence shown here is derived from an EMBL/GenBank/DDBJ whole genome shotgun (WGS) entry which is preliminary data.</text>
</comment>